<proteinExistence type="inferred from homology"/>
<gene>
    <name evidence="2" type="ORF">PBS003_LOCUS4319</name>
</gene>
<dbReference type="GO" id="GO:0008310">
    <property type="term" value="F:single-stranded DNA 3'-5' DNA exonuclease activity"/>
    <property type="evidence" value="ECO:0007669"/>
    <property type="project" value="TreeGrafter"/>
</dbReference>
<keyword evidence="1" id="KW-0548">Nucleotidyltransferase</keyword>
<name>A0AAU9KT76_9STRA</name>
<dbReference type="GO" id="GO:0003677">
    <property type="term" value="F:DNA binding"/>
    <property type="evidence" value="ECO:0007669"/>
    <property type="project" value="UniProtKB-KW"/>
</dbReference>
<dbReference type="GO" id="GO:0006297">
    <property type="term" value="P:nucleotide-excision repair, DNA gap filling"/>
    <property type="evidence" value="ECO:0007669"/>
    <property type="project" value="TreeGrafter"/>
</dbReference>
<evidence type="ECO:0000313" key="2">
    <source>
        <dbReference type="EMBL" id="CAH0477576.1"/>
    </source>
</evidence>
<comment type="cofactor">
    <cofactor evidence="1">
        <name>[4Fe-4S] cluster</name>
        <dbReference type="ChEBI" id="CHEBI:49883"/>
    </cofactor>
</comment>
<keyword evidence="1" id="KW-0004">4Fe-4S</keyword>
<comment type="catalytic activity">
    <reaction evidence="1">
        <text>DNA(n) + a 2'-deoxyribonucleoside 5'-triphosphate = DNA(n+1) + diphosphate</text>
        <dbReference type="Rhea" id="RHEA:22508"/>
        <dbReference type="Rhea" id="RHEA-COMP:17339"/>
        <dbReference type="Rhea" id="RHEA-COMP:17340"/>
        <dbReference type="ChEBI" id="CHEBI:33019"/>
        <dbReference type="ChEBI" id="CHEBI:61560"/>
        <dbReference type="ChEBI" id="CHEBI:173112"/>
        <dbReference type="EC" id="2.7.7.7"/>
    </reaction>
</comment>
<keyword evidence="1" id="KW-0235">DNA replication</keyword>
<dbReference type="GO" id="GO:0045004">
    <property type="term" value="P:DNA replication proofreading"/>
    <property type="evidence" value="ECO:0007669"/>
    <property type="project" value="TreeGrafter"/>
</dbReference>
<dbReference type="PANTHER" id="PTHR10670">
    <property type="entry name" value="DNA POLYMERASE EPSILON CATALYTIC SUBUNIT A"/>
    <property type="match status" value="1"/>
</dbReference>
<dbReference type="GO" id="GO:0006287">
    <property type="term" value="P:base-excision repair, gap-filling"/>
    <property type="evidence" value="ECO:0007669"/>
    <property type="project" value="TreeGrafter"/>
</dbReference>
<dbReference type="GO" id="GO:0051539">
    <property type="term" value="F:4 iron, 4 sulfur cluster binding"/>
    <property type="evidence" value="ECO:0007669"/>
    <property type="project" value="UniProtKB-KW"/>
</dbReference>
<sequence length="244" mass="28370">MIRQRRVHRHIVLENDDQFCRWLCSPNSLGFDLGAASDGESTDGQIDHTNYLQSFVKKLVRDAQIYLDFVLQTVLSNELFQVLNFTPKKYCSSLFFSDAENYGCILLKNVVLEEEQEKESEHDVEGSDKKKPLEIVSHWNIANYLPRGVDEYFLILVGQFIRRRAEFQYHKQPLDEDQKQLSPLAKFSQRLVSSYFSEKMLQLVPEILTYNMDRDSFPVFSGSHLVVKSPALELMKFVTSVFVL</sequence>
<keyword evidence="1" id="KW-0808">Transferase</keyword>
<dbReference type="GO" id="GO:0000278">
    <property type="term" value="P:mitotic cell cycle"/>
    <property type="evidence" value="ECO:0007669"/>
    <property type="project" value="TreeGrafter"/>
</dbReference>
<keyword evidence="1" id="KW-0863">Zinc-finger</keyword>
<dbReference type="GO" id="GO:0006272">
    <property type="term" value="P:leading strand elongation"/>
    <property type="evidence" value="ECO:0007669"/>
    <property type="project" value="TreeGrafter"/>
</dbReference>
<dbReference type="PANTHER" id="PTHR10670:SF0">
    <property type="entry name" value="DNA POLYMERASE EPSILON CATALYTIC SUBUNIT A"/>
    <property type="match status" value="1"/>
</dbReference>
<dbReference type="GO" id="GO:0003887">
    <property type="term" value="F:DNA-directed DNA polymerase activity"/>
    <property type="evidence" value="ECO:0007669"/>
    <property type="project" value="UniProtKB-KW"/>
</dbReference>
<evidence type="ECO:0000256" key="1">
    <source>
        <dbReference type="RuleBase" id="RU365029"/>
    </source>
</evidence>
<dbReference type="GO" id="GO:0008622">
    <property type="term" value="C:epsilon DNA polymerase complex"/>
    <property type="evidence" value="ECO:0007669"/>
    <property type="project" value="InterPro"/>
</dbReference>
<reference evidence="2" key="1">
    <citation type="submission" date="2021-11" db="EMBL/GenBank/DDBJ databases">
        <authorList>
            <person name="Islam A."/>
            <person name="Islam S."/>
            <person name="Flora M.S."/>
            <person name="Rahman M."/>
            <person name="Ziaur R.M."/>
            <person name="Epstein J.H."/>
            <person name="Hassan M."/>
            <person name="Klassen M."/>
            <person name="Woodard K."/>
            <person name="Webb A."/>
            <person name="Webby R.J."/>
            <person name="El Zowalaty M.E."/>
        </authorList>
    </citation>
    <scope>NUCLEOTIDE SEQUENCE</scope>
    <source>
        <strain evidence="2">Pbs3</strain>
    </source>
</reference>
<dbReference type="GO" id="GO:0008270">
    <property type="term" value="F:zinc ion binding"/>
    <property type="evidence" value="ECO:0007669"/>
    <property type="project" value="UniProtKB-KW"/>
</dbReference>
<dbReference type="EC" id="2.7.7.7" evidence="1"/>
<organism evidence="2 3">
    <name type="scientific">Peronospora belbahrii</name>
    <dbReference type="NCBI Taxonomy" id="622444"/>
    <lineage>
        <taxon>Eukaryota</taxon>
        <taxon>Sar</taxon>
        <taxon>Stramenopiles</taxon>
        <taxon>Oomycota</taxon>
        <taxon>Peronosporomycetes</taxon>
        <taxon>Peronosporales</taxon>
        <taxon>Peronosporaceae</taxon>
        <taxon>Peronospora</taxon>
    </lineage>
</organism>
<comment type="similarity">
    <text evidence="1">Belongs to the DNA polymerase type-B family.</text>
</comment>
<dbReference type="Proteomes" id="UP001160483">
    <property type="component" value="Unassembled WGS sequence"/>
</dbReference>
<keyword evidence="1" id="KW-0408">Iron</keyword>
<dbReference type="AlphaFoldDB" id="A0AAU9KT76"/>
<dbReference type="EMBL" id="CAKKTJ010000180">
    <property type="protein sequence ID" value="CAH0477576.1"/>
    <property type="molecule type" value="Genomic_DNA"/>
</dbReference>
<protein>
    <recommendedName>
        <fullName evidence="1">DNA polymerase epsilon catalytic subunit</fullName>
        <ecNumber evidence="1">2.7.7.7</ecNumber>
    </recommendedName>
</protein>
<dbReference type="InterPro" id="IPR029703">
    <property type="entry name" value="POL2"/>
</dbReference>
<evidence type="ECO:0000313" key="3">
    <source>
        <dbReference type="Proteomes" id="UP001160483"/>
    </source>
</evidence>
<keyword evidence="1" id="KW-0862">Zinc</keyword>
<comment type="caution">
    <text evidence="2">The sequence shown here is derived from an EMBL/GenBank/DDBJ whole genome shotgun (WGS) entry which is preliminary data.</text>
</comment>
<keyword evidence="1" id="KW-0239">DNA-directed DNA polymerase</keyword>
<keyword evidence="1" id="KW-0238">DNA-binding</keyword>
<keyword evidence="1" id="KW-0539">Nucleus</keyword>
<comment type="subcellular location">
    <subcellularLocation>
        <location evidence="1">Nucleus</location>
    </subcellularLocation>
</comment>
<comment type="function">
    <text evidence="1">DNA polymerase II participates in chromosomal DNA replication.</text>
</comment>
<keyword evidence="1" id="KW-0479">Metal-binding</keyword>
<keyword evidence="1" id="KW-0411">Iron-sulfur</keyword>
<accession>A0AAU9KT76</accession>